<keyword evidence="5" id="KW-0378">Hydrolase</keyword>
<reference evidence="8 9" key="1">
    <citation type="submission" date="2019-10" db="EMBL/GenBank/DDBJ databases">
        <title>Cardiobacteriales fam. a chemoheterotrophic member of the order Cardiobacteriales, and proposal of Cardiobacteriales fam. nov.</title>
        <authorList>
            <person name="Wang C."/>
        </authorList>
    </citation>
    <scope>NUCLEOTIDE SEQUENCE [LARGE SCALE GENOMIC DNA]</scope>
    <source>
        <strain evidence="8 9">ML27</strain>
    </source>
</reference>
<keyword evidence="4" id="KW-0319">Glycerol metabolism</keyword>
<evidence type="ECO:0000259" key="7">
    <source>
        <dbReference type="PROSITE" id="PS51704"/>
    </source>
</evidence>
<dbReference type="InParanoid" id="A0A6N7EW04"/>
<name>A0A6N7EW04_9GAMM</name>
<dbReference type="Proteomes" id="UP000471298">
    <property type="component" value="Unassembled WGS sequence"/>
</dbReference>
<feature type="domain" description="GP-PDE" evidence="7">
    <location>
        <begin position="83"/>
        <end position="403"/>
    </location>
</feature>
<dbReference type="SUPFAM" id="SSF51695">
    <property type="entry name" value="PLC-like phosphodiesterases"/>
    <property type="match status" value="1"/>
</dbReference>
<comment type="similarity">
    <text evidence="1">Belongs to the glycerophosphoryl diester phosphodiesterase family.</text>
</comment>
<dbReference type="PANTHER" id="PTHR43620">
    <property type="entry name" value="GLYCEROPHOSPHORYL DIESTER PHOSPHODIESTERASE"/>
    <property type="match status" value="1"/>
</dbReference>
<dbReference type="Gene3D" id="3.20.20.190">
    <property type="entry name" value="Phosphatidylinositol (PI) phosphodiesterase"/>
    <property type="match status" value="1"/>
</dbReference>
<dbReference type="GO" id="GO:0006629">
    <property type="term" value="P:lipid metabolic process"/>
    <property type="evidence" value="ECO:0007669"/>
    <property type="project" value="InterPro"/>
</dbReference>
<evidence type="ECO:0000313" key="9">
    <source>
        <dbReference type="Proteomes" id="UP000471298"/>
    </source>
</evidence>
<dbReference type="CDD" id="cd08560">
    <property type="entry name" value="GDPD_EcGlpQ_like_1"/>
    <property type="match status" value="1"/>
</dbReference>
<protein>
    <recommendedName>
        <fullName evidence="2">glycerophosphodiester phosphodiesterase</fullName>
        <ecNumber evidence="2">3.1.4.46</ecNumber>
    </recommendedName>
</protein>
<evidence type="ECO:0000256" key="3">
    <source>
        <dbReference type="ARBA" id="ARBA00022729"/>
    </source>
</evidence>
<dbReference type="InterPro" id="IPR030395">
    <property type="entry name" value="GP_PDE_dom"/>
</dbReference>
<evidence type="ECO:0000256" key="2">
    <source>
        <dbReference type="ARBA" id="ARBA00012247"/>
    </source>
</evidence>
<comment type="caution">
    <text evidence="8">The sequence shown here is derived from an EMBL/GenBank/DDBJ whole genome shotgun (WGS) entry which is preliminary data.</text>
</comment>
<gene>
    <name evidence="8" type="ORF">GCU85_09420</name>
</gene>
<dbReference type="AlphaFoldDB" id="A0A6N7EW04"/>
<accession>A0A6N7EW04</accession>
<dbReference type="GO" id="GO:0008889">
    <property type="term" value="F:glycerophosphodiester phosphodiesterase activity"/>
    <property type="evidence" value="ECO:0007669"/>
    <property type="project" value="UniProtKB-EC"/>
</dbReference>
<dbReference type="InterPro" id="IPR017946">
    <property type="entry name" value="PLC-like_Pdiesterase_TIM-brl"/>
</dbReference>
<sequence length="431" mass="47100">MFVKNKFVKKSRAVAIFTLNLFALGLFFSPIAVQPVLASEAEHSLHSSIQLGPRPAFLVNDMTDSALKTKLQGCLSQPAKRSDFSIGHRGAPMQFPEHTQESYEAAIQMGAGILECDVTFTQDKALVCRHSQCDLHTTTNILATDLANKCSQNFQPATFNADGSLKTEATAKCCTSDITVAEFKTLQGKMDAANTAATTVDDYLNGTANWRTDLYASRGTLMTHAESIALFKKHGVKMTPELKSASVDMPYGGDYSQADYAQQLIDEYIAARVPASDVFAQSFNIEDVKYWIKNAPEFGKQAVYLDDVVYEVENGIQKQIDSMPAFVESGIQYIAPPIRTLVSLDDNNQIVPSAYAKAAKANGLKLISWTLERSGTLTDGGGWYYEPVNSVISKSGDTYELVDILARDVGIVGLFSDWPATTTFYANCMGL</sequence>
<evidence type="ECO:0000256" key="4">
    <source>
        <dbReference type="ARBA" id="ARBA00022798"/>
    </source>
</evidence>
<dbReference type="Pfam" id="PF03009">
    <property type="entry name" value="GDPD"/>
    <property type="match status" value="1"/>
</dbReference>
<keyword evidence="3" id="KW-0732">Signal</keyword>
<proteinExistence type="inferred from homology"/>
<organism evidence="8 9">
    <name type="scientific">Ostreibacterium oceani</name>
    <dbReference type="NCBI Taxonomy" id="2654998"/>
    <lineage>
        <taxon>Bacteria</taxon>
        <taxon>Pseudomonadati</taxon>
        <taxon>Pseudomonadota</taxon>
        <taxon>Gammaproteobacteria</taxon>
        <taxon>Cardiobacteriales</taxon>
        <taxon>Ostreibacteriaceae</taxon>
        <taxon>Ostreibacterium</taxon>
    </lineage>
</organism>
<evidence type="ECO:0000256" key="6">
    <source>
        <dbReference type="ARBA" id="ARBA00047512"/>
    </source>
</evidence>
<evidence type="ECO:0000256" key="5">
    <source>
        <dbReference type="ARBA" id="ARBA00022801"/>
    </source>
</evidence>
<evidence type="ECO:0000313" key="8">
    <source>
        <dbReference type="EMBL" id="MPV86944.1"/>
    </source>
</evidence>
<keyword evidence="9" id="KW-1185">Reference proteome</keyword>
<dbReference type="EMBL" id="WHNW01000014">
    <property type="protein sequence ID" value="MPV86944.1"/>
    <property type="molecule type" value="Genomic_DNA"/>
</dbReference>
<dbReference type="PANTHER" id="PTHR43620:SF7">
    <property type="entry name" value="GLYCEROPHOSPHODIESTER PHOSPHODIESTERASE GDPD5-RELATED"/>
    <property type="match status" value="1"/>
</dbReference>
<dbReference type="EC" id="3.1.4.46" evidence="2"/>
<dbReference type="RefSeq" id="WP_152810933.1">
    <property type="nucleotide sequence ID" value="NZ_WHNW01000014.1"/>
</dbReference>
<comment type="catalytic activity">
    <reaction evidence="6">
        <text>a sn-glycero-3-phosphodiester + H2O = an alcohol + sn-glycerol 3-phosphate + H(+)</text>
        <dbReference type="Rhea" id="RHEA:12969"/>
        <dbReference type="ChEBI" id="CHEBI:15377"/>
        <dbReference type="ChEBI" id="CHEBI:15378"/>
        <dbReference type="ChEBI" id="CHEBI:30879"/>
        <dbReference type="ChEBI" id="CHEBI:57597"/>
        <dbReference type="ChEBI" id="CHEBI:83408"/>
        <dbReference type="EC" id="3.1.4.46"/>
    </reaction>
</comment>
<dbReference type="PROSITE" id="PS51704">
    <property type="entry name" value="GP_PDE"/>
    <property type="match status" value="1"/>
</dbReference>
<evidence type="ECO:0000256" key="1">
    <source>
        <dbReference type="ARBA" id="ARBA00007277"/>
    </source>
</evidence>
<dbReference type="GO" id="GO:0006071">
    <property type="term" value="P:glycerol metabolic process"/>
    <property type="evidence" value="ECO:0007669"/>
    <property type="project" value="UniProtKB-KW"/>
</dbReference>